<dbReference type="PROSITE" id="PS50887">
    <property type="entry name" value="GGDEF"/>
    <property type="match status" value="1"/>
</dbReference>
<dbReference type="SMART" id="SM00091">
    <property type="entry name" value="PAS"/>
    <property type="match status" value="1"/>
</dbReference>
<reference evidence="5 6" key="1">
    <citation type="submission" date="2021-03" db="EMBL/GenBank/DDBJ databases">
        <title>Genomic Encyclopedia of Type Strains, Phase IV (KMG-IV): sequencing the most valuable type-strain genomes for metagenomic binning, comparative biology and taxonomic classification.</title>
        <authorList>
            <person name="Goeker M."/>
        </authorList>
    </citation>
    <scope>NUCLEOTIDE SEQUENCE [LARGE SCALE GENOMIC DNA]</scope>
    <source>
        <strain evidence="5 6">DSM 24738</strain>
    </source>
</reference>
<accession>A0ABS4GVY7</accession>
<evidence type="ECO:0000259" key="3">
    <source>
        <dbReference type="PROSITE" id="PS50883"/>
    </source>
</evidence>
<gene>
    <name evidence="5" type="ORF">J2Z37_004441</name>
</gene>
<dbReference type="PANTHER" id="PTHR44757">
    <property type="entry name" value="DIGUANYLATE CYCLASE DGCP"/>
    <property type="match status" value="1"/>
</dbReference>
<proteinExistence type="predicted"/>
<feature type="transmembrane region" description="Helical" evidence="1">
    <location>
        <begin position="35"/>
        <end position="52"/>
    </location>
</feature>
<evidence type="ECO:0000313" key="6">
    <source>
        <dbReference type="Proteomes" id="UP001519343"/>
    </source>
</evidence>
<keyword evidence="1" id="KW-0472">Membrane</keyword>
<protein>
    <submittedName>
        <fullName evidence="5">Diguanylate cyclase (GGDEF)-like protein/PAS domain S-box-containing protein</fullName>
    </submittedName>
</protein>
<dbReference type="NCBIfam" id="TIGR00229">
    <property type="entry name" value="sensory_box"/>
    <property type="match status" value="1"/>
</dbReference>
<dbReference type="Gene3D" id="3.20.20.450">
    <property type="entry name" value="EAL domain"/>
    <property type="match status" value="1"/>
</dbReference>
<dbReference type="InterPro" id="IPR052155">
    <property type="entry name" value="Biofilm_reg_signaling"/>
</dbReference>
<dbReference type="CDD" id="cd00130">
    <property type="entry name" value="PAS"/>
    <property type="match status" value="1"/>
</dbReference>
<dbReference type="Pfam" id="PF00563">
    <property type="entry name" value="EAL"/>
    <property type="match status" value="1"/>
</dbReference>
<dbReference type="InterPro" id="IPR029787">
    <property type="entry name" value="Nucleotide_cyclase"/>
</dbReference>
<dbReference type="PROSITE" id="PS50112">
    <property type="entry name" value="PAS"/>
    <property type="match status" value="1"/>
</dbReference>
<evidence type="ECO:0000313" key="5">
    <source>
        <dbReference type="EMBL" id="MBP1934421.1"/>
    </source>
</evidence>
<dbReference type="CDD" id="cd01948">
    <property type="entry name" value="EAL"/>
    <property type="match status" value="1"/>
</dbReference>
<evidence type="ECO:0000256" key="1">
    <source>
        <dbReference type="SAM" id="Phobius"/>
    </source>
</evidence>
<dbReference type="InterPro" id="IPR000160">
    <property type="entry name" value="GGDEF_dom"/>
</dbReference>
<dbReference type="RefSeq" id="WP_209812414.1">
    <property type="nucleotide sequence ID" value="NZ_JAGGKT010000021.1"/>
</dbReference>
<evidence type="ECO:0000259" key="4">
    <source>
        <dbReference type="PROSITE" id="PS50887"/>
    </source>
</evidence>
<comment type="caution">
    <text evidence="5">The sequence shown here is derived from an EMBL/GenBank/DDBJ whole genome shotgun (WGS) entry which is preliminary data.</text>
</comment>
<evidence type="ECO:0000259" key="2">
    <source>
        <dbReference type="PROSITE" id="PS50112"/>
    </source>
</evidence>
<sequence>MEDNKEIPFHLWGVIILSIVVPIATDYVLRSETPAVIFLLFFVPIVIFVFYFNIRKIVLWTSIVSIIHLAWGVYYQIVIGGSTFQNIYNHLGLTIVSFAFAILLGKLIKELKESEVRYRNVVENSPQLIIIHQNEKIIYANPTAVQLAGLKDGVDVIGKSIFDFIHPTNKDKAILRNQKILENERGDDFLEYTLVNAEGKPLYLELLGRQINYKGQAAIMVVGKDITVYKEYQKKIEFMAFHDTLTGLPNRFFLNRHLEYALADCQTSNQYLALLFIDLDRFKFINDTMGHQLGDHLLIQVSERLLNHIREDDIVSRQGGDEFIILLGDTDSVRAEEIAEQILNSFTAPFILFGEEIYITPSIGISMYPKDGMDANTLIKNADTAMYMAKRRGKNNFQFFIHENENRLVRRNTLEREFKKALNKREFILNYQPKVELKTGVIIGVEALLRWDHPELGPVPPLEFIPIAEETGMIVPLGNWVLKEALRQTKAWQKAGIEMKMAVNVSALQFENHSFIDFVKEMLSNNKLSPKYLILEITESVMQDIKHSAIIIEKLNHIGVQVAIDDFGTGYSSLSVLNKLPIDFLKIDKSFVSEIFNNSNTSSIVKTMIEMGKNLNFGLIAEGIENERQAEFLIQNGCHFGQGYFYSPPLPAEEMEELIKSQLSCGKIEKKGSAAFNLGEKDHEES</sequence>
<dbReference type="Proteomes" id="UP001519343">
    <property type="component" value="Unassembled WGS sequence"/>
</dbReference>
<dbReference type="SMART" id="SM00052">
    <property type="entry name" value="EAL"/>
    <property type="match status" value="1"/>
</dbReference>
<dbReference type="CDD" id="cd01949">
    <property type="entry name" value="GGDEF"/>
    <property type="match status" value="1"/>
</dbReference>
<dbReference type="SMART" id="SM00267">
    <property type="entry name" value="GGDEF"/>
    <property type="match status" value="1"/>
</dbReference>
<feature type="domain" description="EAL" evidence="3">
    <location>
        <begin position="411"/>
        <end position="663"/>
    </location>
</feature>
<keyword evidence="6" id="KW-1185">Reference proteome</keyword>
<dbReference type="InterPro" id="IPR035965">
    <property type="entry name" value="PAS-like_dom_sf"/>
</dbReference>
<feature type="transmembrane region" description="Helical" evidence="1">
    <location>
        <begin position="9"/>
        <end position="29"/>
    </location>
</feature>
<dbReference type="InterPro" id="IPR043128">
    <property type="entry name" value="Rev_trsase/Diguanyl_cyclase"/>
</dbReference>
<dbReference type="SUPFAM" id="SSF55785">
    <property type="entry name" value="PYP-like sensor domain (PAS domain)"/>
    <property type="match status" value="1"/>
</dbReference>
<dbReference type="EMBL" id="JAGGKT010000021">
    <property type="protein sequence ID" value="MBP1934421.1"/>
    <property type="molecule type" value="Genomic_DNA"/>
</dbReference>
<dbReference type="Pfam" id="PF00990">
    <property type="entry name" value="GGDEF"/>
    <property type="match status" value="1"/>
</dbReference>
<dbReference type="InterPro" id="IPR001633">
    <property type="entry name" value="EAL_dom"/>
</dbReference>
<name>A0ABS4GVY7_9BACL</name>
<feature type="domain" description="GGDEF" evidence="4">
    <location>
        <begin position="270"/>
        <end position="402"/>
    </location>
</feature>
<dbReference type="Gene3D" id="3.30.450.20">
    <property type="entry name" value="PAS domain"/>
    <property type="match status" value="1"/>
</dbReference>
<keyword evidence="1" id="KW-0812">Transmembrane</keyword>
<keyword evidence="1" id="KW-1133">Transmembrane helix</keyword>
<feature type="transmembrane region" description="Helical" evidence="1">
    <location>
        <begin position="57"/>
        <end position="75"/>
    </location>
</feature>
<dbReference type="Pfam" id="PF13426">
    <property type="entry name" value="PAS_9"/>
    <property type="match status" value="1"/>
</dbReference>
<dbReference type="PANTHER" id="PTHR44757:SF2">
    <property type="entry name" value="BIOFILM ARCHITECTURE MAINTENANCE PROTEIN MBAA"/>
    <property type="match status" value="1"/>
</dbReference>
<dbReference type="SUPFAM" id="SSF55073">
    <property type="entry name" value="Nucleotide cyclase"/>
    <property type="match status" value="1"/>
</dbReference>
<feature type="domain" description="PAS" evidence="2">
    <location>
        <begin position="114"/>
        <end position="184"/>
    </location>
</feature>
<dbReference type="Gene3D" id="3.30.70.270">
    <property type="match status" value="1"/>
</dbReference>
<dbReference type="SUPFAM" id="SSF141868">
    <property type="entry name" value="EAL domain-like"/>
    <property type="match status" value="1"/>
</dbReference>
<dbReference type="InterPro" id="IPR035919">
    <property type="entry name" value="EAL_sf"/>
</dbReference>
<dbReference type="InterPro" id="IPR000014">
    <property type="entry name" value="PAS"/>
</dbReference>
<dbReference type="NCBIfam" id="TIGR00254">
    <property type="entry name" value="GGDEF"/>
    <property type="match status" value="1"/>
</dbReference>
<organism evidence="5 6">
    <name type="scientific">Ammoniphilus resinae</name>
    <dbReference type="NCBI Taxonomy" id="861532"/>
    <lineage>
        <taxon>Bacteria</taxon>
        <taxon>Bacillati</taxon>
        <taxon>Bacillota</taxon>
        <taxon>Bacilli</taxon>
        <taxon>Bacillales</taxon>
        <taxon>Paenibacillaceae</taxon>
        <taxon>Aneurinibacillus group</taxon>
        <taxon>Ammoniphilus</taxon>
    </lineage>
</organism>
<dbReference type="PROSITE" id="PS50883">
    <property type="entry name" value="EAL"/>
    <property type="match status" value="1"/>
</dbReference>